<dbReference type="SUPFAM" id="SSF48498">
    <property type="entry name" value="Tetracyclin repressor-like, C-terminal domain"/>
    <property type="match status" value="1"/>
</dbReference>
<dbReference type="RefSeq" id="WP_243553465.1">
    <property type="nucleotide sequence ID" value="NZ_CP094528.1"/>
</dbReference>
<reference evidence="6 7" key="1">
    <citation type="submission" date="2022-03" db="EMBL/GenBank/DDBJ databases">
        <title>Mucilaginibacter sp. isolated from the gut of Protaetia brevitarsis seulensis larvae.</title>
        <authorList>
            <person name="Won M."/>
            <person name="Kim S.-J."/>
            <person name="Kwon S.-W."/>
        </authorList>
    </citation>
    <scope>NUCLEOTIDE SEQUENCE [LARGE SCALE GENOMIC DNA]</scope>
    <source>
        <strain evidence="6 7">CFWR-12</strain>
    </source>
</reference>
<evidence type="ECO:0000256" key="2">
    <source>
        <dbReference type="ARBA" id="ARBA00023125"/>
    </source>
</evidence>
<name>A0ABY4BXX0_9MICO</name>
<evidence type="ECO:0000256" key="3">
    <source>
        <dbReference type="ARBA" id="ARBA00023163"/>
    </source>
</evidence>
<dbReference type="SUPFAM" id="SSF46689">
    <property type="entry name" value="Homeodomain-like"/>
    <property type="match status" value="1"/>
</dbReference>
<dbReference type="Gene3D" id="1.10.357.10">
    <property type="entry name" value="Tetracycline Repressor, domain 2"/>
    <property type="match status" value="1"/>
</dbReference>
<feature type="domain" description="HTH tetR-type" evidence="5">
    <location>
        <begin position="10"/>
        <end position="70"/>
    </location>
</feature>
<dbReference type="PANTHER" id="PTHR30055:SF234">
    <property type="entry name" value="HTH-TYPE TRANSCRIPTIONAL REGULATOR BETI"/>
    <property type="match status" value="1"/>
</dbReference>
<evidence type="ECO:0000256" key="4">
    <source>
        <dbReference type="PROSITE-ProRule" id="PRU00335"/>
    </source>
</evidence>
<dbReference type="PANTHER" id="PTHR30055">
    <property type="entry name" value="HTH-TYPE TRANSCRIPTIONAL REGULATOR RUTR"/>
    <property type="match status" value="1"/>
</dbReference>
<evidence type="ECO:0000313" key="6">
    <source>
        <dbReference type="EMBL" id="UOE42521.1"/>
    </source>
</evidence>
<dbReference type="InterPro" id="IPR050109">
    <property type="entry name" value="HTH-type_TetR-like_transc_reg"/>
</dbReference>
<dbReference type="InterPro" id="IPR001647">
    <property type="entry name" value="HTH_TetR"/>
</dbReference>
<dbReference type="EMBL" id="CP094528">
    <property type="protein sequence ID" value="UOE42521.1"/>
    <property type="molecule type" value="Genomic_DNA"/>
</dbReference>
<evidence type="ECO:0000313" key="7">
    <source>
        <dbReference type="Proteomes" id="UP000832097"/>
    </source>
</evidence>
<keyword evidence="2 4" id="KW-0238">DNA-binding</keyword>
<evidence type="ECO:0000256" key="1">
    <source>
        <dbReference type="ARBA" id="ARBA00023015"/>
    </source>
</evidence>
<dbReference type="InterPro" id="IPR009057">
    <property type="entry name" value="Homeodomain-like_sf"/>
</dbReference>
<feature type="DNA-binding region" description="H-T-H motif" evidence="4">
    <location>
        <begin position="33"/>
        <end position="52"/>
    </location>
</feature>
<keyword evidence="7" id="KW-1185">Reference proteome</keyword>
<organism evidence="6 7">
    <name type="scientific">Agromyces larvae</name>
    <dbReference type="NCBI Taxonomy" id="2929802"/>
    <lineage>
        <taxon>Bacteria</taxon>
        <taxon>Bacillati</taxon>
        <taxon>Actinomycetota</taxon>
        <taxon>Actinomycetes</taxon>
        <taxon>Micrococcales</taxon>
        <taxon>Microbacteriaceae</taxon>
        <taxon>Agromyces</taxon>
    </lineage>
</organism>
<dbReference type="InterPro" id="IPR036271">
    <property type="entry name" value="Tet_transcr_reg_TetR-rel_C_sf"/>
</dbReference>
<evidence type="ECO:0000259" key="5">
    <source>
        <dbReference type="PROSITE" id="PS50977"/>
    </source>
</evidence>
<accession>A0ABY4BXX0</accession>
<keyword evidence="1" id="KW-0805">Transcription regulation</keyword>
<protein>
    <submittedName>
        <fullName evidence="6">TetR/AcrR family transcriptional regulator</fullName>
    </submittedName>
</protein>
<gene>
    <name evidence="6" type="ORF">MTO99_09940</name>
</gene>
<dbReference type="PROSITE" id="PS50977">
    <property type="entry name" value="HTH_TETR_2"/>
    <property type="match status" value="1"/>
</dbReference>
<keyword evidence="3" id="KW-0804">Transcription</keyword>
<sequence>MPKVSEAYRTARRDEIIDAALRCFAEHGYSRTAMSDVIAESGLSAGAIYGHFAGKKELFIASAGKVLEARLGELDERRAGGEPLPPAEVLATLIEGMRRERFTHMIPQLWGEAAIDPEIRAVVQPVLERLRATVRDHAAAWAQANPDRVEGDPAAWAERMAPVMLGIAPGFMVQRTVLEQFDEEGYLAALRELLPH</sequence>
<dbReference type="PRINTS" id="PR00455">
    <property type="entry name" value="HTHTETR"/>
</dbReference>
<proteinExistence type="predicted"/>
<dbReference type="Proteomes" id="UP000832097">
    <property type="component" value="Chromosome"/>
</dbReference>
<dbReference type="Pfam" id="PF00440">
    <property type="entry name" value="TetR_N"/>
    <property type="match status" value="1"/>
</dbReference>